<feature type="region of interest" description="Disordered" evidence="1">
    <location>
        <begin position="1"/>
        <end position="26"/>
    </location>
</feature>
<proteinExistence type="predicted"/>
<sequence length="509" mass="57069">MDFAGQRAQHDDESFDTHAQSMSSDGLDPWQDLSDLLTFANESWLHSEEFNGPTLLWSHTLAEASVHADEVRNDAPVAMPSEAETVMTLPMQWYVQSLASTIPTAQSMDGATEIPRNDMPTFHLDSRALSGVEAVVGNALSSTRWDDSTQNLAKALSLTAHFLGSVADRDNEGFDFIKDLIDDVRMYMDAVARHADPATAEHALRTITQVACNEDFQLNPIQMVELLASGLSFARWDDSRVLAYDALNSAIAVMDELARKESDTTTTQSAGMAPEPQASHQEINTELSDEDLIDMGVLDAFASMTDDNISALMSERDMAQLAHRQFEQAVLFLRHDLLRISGDMAEADKLLFDHRDIEPLADAYAVRCIEATKWEDLLSFIDLIEAEHPNQTTMMFPQELVPYEWDSLRELALLSMGDHDALMAMYRERVVEAYDPEDIVAASRLKSLSGTHWQEQLRAIVLEYADGEGRYARNMPYEHLMISEELHDAAVRYCENFPDAREDLSPVLQ</sequence>
<evidence type="ECO:0000313" key="2">
    <source>
        <dbReference type="EMBL" id="KFJ08126.1"/>
    </source>
</evidence>
<feature type="region of interest" description="Disordered" evidence="1">
    <location>
        <begin position="262"/>
        <end position="281"/>
    </location>
</feature>
<organism evidence="2 3">
    <name type="scientific">Bifidobacterium tsurumiense</name>
    <dbReference type="NCBI Taxonomy" id="356829"/>
    <lineage>
        <taxon>Bacteria</taxon>
        <taxon>Bacillati</taxon>
        <taxon>Actinomycetota</taxon>
        <taxon>Actinomycetes</taxon>
        <taxon>Bifidobacteriales</taxon>
        <taxon>Bifidobacteriaceae</taxon>
        <taxon>Bifidobacterium</taxon>
    </lineage>
</organism>
<comment type="caution">
    <text evidence="2">The sequence shown here is derived from an EMBL/GenBank/DDBJ whole genome shotgun (WGS) entry which is preliminary data.</text>
</comment>
<dbReference type="AlphaFoldDB" id="A0A087EK25"/>
<dbReference type="EMBL" id="JGZU01000003">
    <property type="protein sequence ID" value="KFJ08126.1"/>
    <property type="molecule type" value="Genomic_DNA"/>
</dbReference>
<dbReference type="eggNOG" id="COG4279">
    <property type="taxonomic scope" value="Bacteria"/>
</dbReference>
<reference evidence="2 3" key="1">
    <citation type="submission" date="2014-03" db="EMBL/GenBank/DDBJ databases">
        <title>Genomics of Bifidobacteria.</title>
        <authorList>
            <person name="Ventura M."/>
            <person name="Milani C."/>
            <person name="Lugli G.A."/>
        </authorList>
    </citation>
    <scope>NUCLEOTIDE SEQUENCE [LARGE SCALE GENOMIC DNA]</scope>
    <source>
        <strain evidence="2 3">JCM 13495</strain>
    </source>
</reference>
<evidence type="ECO:0000256" key="1">
    <source>
        <dbReference type="SAM" id="MobiDB-lite"/>
    </source>
</evidence>
<keyword evidence="3" id="KW-1185">Reference proteome</keyword>
<name>A0A087EK25_9BIFI</name>
<evidence type="ECO:0000313" key="3">
    <source>
        <dbReference type="Proteomes" id="UP000029080"/>
    </source>
</evidence>
<dbReference type="Proteomes" id="UP000029080">
    <property type="component" value="Unassembled WGS sequence"/>
</dbReference>
<protein>
    <submittedName>
        <fullName evidence="2">Uncharacterized protein</fullName>
    </submittedName>
</protein>
<dbReference type="RefSeq" id="WP_238556515.1">
    <property type="nucleotide sequence ID" value="NZ_JAXEUP010000068.1"/>
</dbReference>
<accession>A0A087EK25</accession>
<gene>
    <name evidence="2" type="ORF">BITS_0450</name>
</gene>